<reference evidence="2" key="1">
    <citation type="submission" date="2023-06" db="EMBL/GenBank/DDBJ databases">
        <title>Genome-scale phylogeny and comparative genomics of the fungal order Sordariales.</title>
        <authorList>
            <consortium name="Lawrence Berkeley National Laboratory"/>
            <person name="Hensen N."/>
            <person name="Bonometti L."/>
            <person name="Westerberg I."/>
            <person name="Brannstrom I.O."/>
            <person name="Guillou S."/>
            <person name="Cros-Aarteil S."/>
            <person name="Calhoun S."/>
            <person name="Haridas S."/>
            <person name="Kuo A."/>
            <person name="Mondo S."/>
            <person name="Pangilinan J."/>
            <person name="Riley R."/>
            <person name="Labutti K."/>
            <person name="Andreopoulos B."/>
            <person name="Lipzen A."/>
            <person name="Chen C."/>
            <person name="Yanf M."/>
            <person name="Daum C."/>
            <person name="Ng V."/>
            <person name="Clum A."/>
            <person name="Steindorff A."/>
            <person name="Ohm R."/>
            <person name="Martin F."/>
            <person name="Silar P."/>
            <person name="Natvig D."/>
            <person name="Lalanne C."/>
            <person name="Gautier V."/>
            <person name="Ament-Velasquez S.L."/>
            <person name="Kruys A."/>
            <person name="Hutchinson M.I."/>
            <person name="Powell A.J."/>
            <person name="Barry K."/>
            <person name="Miller A.N."/>
            <person name="Grigoriev I.V."/>
            <person name="Debuchy R."/>
            <person name="Gladieux P."/>
            <person name="Thoren M.H."/>
            <person name="Johannesson H."/>
        </authorList>
    </citation>
    <scope>NUCLEOTIDE SEQUENCE</scope>
    <source>
        <strain evidence="2">CBS 540.89</strain>
    </source>
</reference>
<evidence type="ECO:0000313" key="2">
    <source>
        <dbReference type="EMBL" id="KAK0745120.1"/>
    </source>
</evidence>
<evidence type="ECO:0000313" key="3">
    <source>
        <dbReference type="Proteomes" id="UP001172159"/>
    </source>
</evidence>
<keyword evidence="1" id="KW-0732">Signal</keyword>
<proteinExistence type="predicted"/>
<organism evidence="2 3">
    <name type="scientific">Apiosordaria backusii</name>
    <dbReference type="NCBI Taxonomy" id="314023"/>
    <lineage>
        <taxon>Eukaryota</taxon>
        <taxon>Fungi</taxon>
        <taxon>Dikarya</taxon>
        <taxon>Ascomycota</taxon>
        <taxon>Pezizomycotina</taxon>
        <taxon>Sordariomycetes</taxon>
        <taxon>Sordariomycetidae</taxon>
        <taxon>Sordariales</taxon>
        <taxon>Lasiosphaeriaceae</taxon>
        <taxon>Apiosordaria</taxon>
    </lineage>
</organism>
<evidence type="ECO:0000256" key="1">
    <source>
        <dbReference type="SAM" id="SignalP"/>
    </source>
</evidence>
<gene>
    <name evidence="2" type="ORF">B0T21DRAFT_279954</name>
</gene>
<name>A0AA40ETA3_9PEZI</name>
<feature type="chain" id="PRO_5041297930" evidence="1">
    <location>
        <begin position="19"/>
        <end position="190"/>
    </location>
</feature>
<sequence>MQFKPLLALLPLVATALGYVVPEGTPDGFYAVTFDAEGNSTTYPIDPSTHAVIGEPFEKRGLTQNSAKFSRQAITANSWGATGRTFPVHSDYDQCTIGWRNFFDAGSVVPHRRIYYSLSGQAVLAGCNYKYSTQAGTGQFVDLYNGFMDGTVAGWWKTGWVHYYNGQFGDVDFTFWRDLQGTPFCTNLPQ</sequence>
<dbReference type="AlphaFoldDB" id="A0AA40ETA3"/>
<feature type="signal peptide" evidence="1">
    <location>
        <begin position="1"/>
        <end position="18"/>
    </location>
</feature>
<keyword evidence="3" id="KW-1185">Reference proteome</keyword>
<dbReference type="EMBL" id="JAUKTV010000002">
    <property type="protein sequence ID" value="KAK0745120.1"/>
    <property type="molecule type" value="Genomic_DNA"/>
</dbReference>
<dbReference type="Proteomes" id="UP001172159">
    <property type="component" value="Unassembled WGS sequence"/>
</dbReference>
<accession>A0AA40ETA3</accession>
<comment type="caution">
    <text evidence="2">The sequence shown here is derived from an EMBL/GenBank/DDBJ whole genome shotgun (WGS) entry which is preliminary data.</text>
</comment>
<protein>
    <submittedName>
        <fullName evidence="2">Uncharacterized protein</fullName>
    </submittedName>
</protein>